<evidence type="ECO:0000259" key="3">
    <source>
        <dbReference type="PROSITE" id="PS51726"/>
    </source>
</evidence>
<dbReference type="GO" id="GO:0000785">
    <property type="term" value="C:chromatin"/>
    <property type="evidence" value="ECO:0007669"/>
    <property type="project" value="TreeGrafter"/>
</dbReference>
<feature type="compositionally biased region" description="Basic residues" evidence="2">
    <location>
        <begin position="8"/>
        <end position="19"/>
    </location>
</feature>
<sequence>MSGVPATPRKRGRPRKRKLSGISLPEVPQNSIKNSKADSVIIESTQSDRNFPSTSGEVLTVKTNSEERFFEGITSSDLELFRSAQLRHRQASSSRGDDNATSSPPGTKKPPMVIIGENSVQALYVSQYSCHFEDYETLFICEHCMMYWISAEIFSHHKRKCSAWHPPGSEVYRKEGISMFEVDAAEAKTYCVNVCLLSKLFLQDKVLCFEVEPFYFYVLVEHSSVGCHFVGYFSKPKEEGELNLSCKEGTWGTPDRPLSSFGQKAYESYWKSVLLEYFYARKGFLTSVTVQDIRSETGIKTEDILETLIKLEFLHRDDLQLPVGGPEIQEKHSNAPVIKCSRRKRTRNVGTRRKHAPNVKDSPTAKVLSEKPTFDKDSPQKSSFVKDSPQKSAKMFKDSPQKSPKIFKDSPQTSAKMFKDSPQKSAKLFEDSPQASAKMFKDSPQTSAKMFKDSSQKSAKMLEDSPQRSAKMFKDSPQKSAKIFKDSPKNDEVIVKHSPMKGRQTLFCSRIPIQIAAQDPDHPLYLEINWKLIEESHVRIQLKSLRFVDKEALQLSMGVNLHRKYAKIFETSEDVEKEELKKFLELDPFEECASPDPFPESSIPTIAPSQLKDSSSENLTEERAPSEFMHSSSKTSLHELTPETLLDRETFEYTNSPAKPAQPDEVQVFYEVEFIKTSMQTSKSEDVVQVGSKIIEDDYFDLDLESSVVVDTNKLTKSEVSGEDSIMLLEFSEEKQSSSSLTQNSSKMKPMPISLVINENPYETHIFTSTRDTMQHSQSSLEKPRSSSLTQKSQSEPITESLVIPKNSGEICSDASIQNSNLGDAKWNTCRSLVLYNPNFLRRHFWAPLG</sequence>
<organism evidence="4 5">
    <name type="scientific">Allacma fusca</name>
    <dbReference type="NCBI Taxonomy" id="39272"/>
    <lineage>
        <taxon>Eukaryota</taxon>
        <taxon>Metazoa</taxon>
        <taxon>Ecdysozoa</taxon>
        <taxon>Arthropoda</taxon>
        <taxon>Hexapoda</taxon>
        <taxon>Collembola</taxon>
        <taxon>Symphypleona</taxon>
        <taxon>Sminthuridae</taxon>
        <taxon>Allacma</taxon>
    </lineage>
</organism>
<feature type="compositionally biased region" description="Polar residues" evidence="2">
    <location>
        <begin position="91"/>
        <end position="105"/>
    </location>
</feature>
<dbReference type="Pfam" id="PF01853">
    <property type="entry name" value="MOZ_SAS"/>
    <property type="match status" value="1"/>
</dbReference>
<dbReference type="EMBL" id="CAJVCH010320086">
    <property type="protein sequence ID" value="CAG7786551.1"/>
    <property type="molecule type" value="Genomic_DNA"/>
</dbReference>
<dbReference type="GO" id="GO:0003682">
    <property type="term" value="F:chromatin binding"/>
    <property type="evidence" value="ECO:0007669"/>
    <property type="project" value="TreeGrafter"/>
</dbReference>
<name>A0A8J2P3I3_9HEXA</name>
<feature type="region of interest" description="Disordered" evidence="2">
    <location>
        <begin position="771"/>
        <end position="800"/>
    </location>
</feature>
<keyword evidence="1" id="KW-0808">Transferase</keyword>
<dbReference type="GO" id="GO:0004402">
    <property type="term" value="F:histone acetyltransferase activity"/>
    <property type="evidence" value="ECO:0007669"/>
    <property type="project" value="InterPro"/>
</dbReference>
<evidence type="ECO:0000313" key="5">
    <source>
        <dbReference type="Proteomes" id="UP000708208"/>
    </source>
</evidence>
<dbReference type="AlphaFoldDB" id="A0A8J2P3I3"/>
<dbReference type="InterPro" id="IPR002717">
    <property type="entry name" value="HAT_MYST-type"/>
</dbReference>
<accession>A0A8J2P3I3</accession>
<dbReference type="InterPro" id="IPR050603">
    <property type="entry name" value="MYST_HAT"/>
</dbReference>
<dbReference type="PANTHER" id="PTHR10615:SF217">
    <property type="entry name" value="HISTONE ACETYLTRANSFERASE"/>
    <property type="match status" value="1"/>
</dbReference>
<feature type="domain" description="MYST-type HAT" evidence="3">
    <location>
        <begin position="105"/>
        <end position="326"/>
    </location>
</feature>
<feature type="compositionally biased region" description="Basic and acidic residues" evidence="2">
    <location>
        <begin position="450"/>
        <end position="487"/>
    </location>
</feature>
<dbReference type="Pfam" id="PF17772">
    <property type="entry name" value="zf-MYST"/>
    <property type="match status" value="1"/>
</dbReference>
<dbReference type="PANTHER" id="PTHR10615">
    <property type="entry name" value="HISTONE ACETYLTRANSFERASE"/>
    <property type="match status" value="1"/>
</dbReference>
<feature type="compositionally biased region" description="Polar residues" evidence="2">
    <location>
        <begin position="771"/>
        <end position="798"/>
    </location>
</feature>
<dbReference type="OrthoDB" id="787137at2759"/>
<proteinExistence type="predicted"/>
<feature type="compositionally biased region" description="Basic and acidic residues" evidence="2">
    <location>
        <begin position="368"/>
        <end position="379"/>
    </location>
</feature>
<dbReference type="GO" id="GO:0003712">
    <property type="term" value="F:transcription coregulator activity"/>
    <property type="evidence" value="ECO:0007669"/>
    <property type="project" value="TreeGrafter"/>
</dbReference>
<feature type="region of interest" description="Disordered" evidence="2">
    <location>
        <begin position="1"/>
        <end position="39"/>
    </location>
</feature>
<dbReference type="InterPro" id="IPR040706">
    <property type="entry name" value="Zf-MYST"/>
</dbReference>
<dbReference type="GO" id="GO:0006357">
    <property type="term" value="P:regulation of transcription by RNA polymerase II"/>
    <property type="evidence" value="ECO:0007669"/>
    <property type="project" value="TreeGrafter"/>
</dbReference>
<evidence type="ECO:0000313" key="4">
    <source>
        <dbReference type="EMBL" id="CAG7786551.1"/>
    </source>
</evidence>
<feature type="compositionally biased region" description="Polar residues" evidence="2">
    <location>
        <begin position="602"/>
        <end position="618"/>
    </location>
</feature>
<gene>
    <name evidence="4" type="ORF">AFUS01_LOCUS25115</name>
</gene>
<keyword evidence="5" id="KW-1185">Reference proteome</keyword>
<dbReference type="PROSITE" id="PS51726">
    <property type="entry name" value="MYST_HAT"/>
    <property type="match status" value="1"/>
</dbReference>
<protein>
    <recommendedName>
        <fullName evidence="3">MYST-type HAT domain-containing protein</fullName>
    </recommendedName>
</protein>
<dbReference type="GO" id="GO:0005634">
    <property type="term" value="C:nucleus"/>
    <property type="evidence" value="ECO:0007669"/>
    <property type="project" value="TreeGrafter"/>
</dbReference>
<reference evidence="4" key="1">
    <citation type="submission" date="2021-06" db="EMBL/GenBank/DDBJ databases">
        <authorList>
            <person name="Hodson N. C."/>
            <person name="Mongue J. A."/>
            <person name="Jaron S. K."/>
        </authorList>
    </citation>
    <scope>NUCLEOTIDE SEQUENCE</scope>
</reference>
<evidence type="ECO:0000256" key="2">
    <source>
        <dbReference type="SAM" id="MobiDB-lite"/>
    </source>
</evidence>
<evidence type="ECO:0000256" key="1">
    <source>
        <dbReference type="ARBA" id="ARBA00022679"/>
    </source>
</evidence>
<dbReference type="Proteomes" id="UP000708208">
    <property type="component" value="Unassembled WGS sequence"/>
</dbReference>
<feature type="region of interest" description="Disordered" evidence="2">
    <location>
        <begin position="86"/>
        <end position="111"/>
    </location>
</feature>
<comment type="caution">
    <text evidence="4">The sequence shown here is derived from an EMBL/GenBank/DDBJ whole genome shotgun (WGS) entry which is preliminary data.</text>
</comment>
<feature type="compositionally biased region" description="Basic residues" evidence="2">
    <location>
        <begin position="341"/>
        <end position="357"/>
    </location>
</feature>
<feature type="region of interest" description="Disordered" evidence="2">
    <location>
        <begin position="341"/>
        <end position="487"/>
    </location>
</feature>
<feature type="region of interest" description="Disordered" evidence="2">
    <location>
        <begin position="594"/>
        <end position="639"/>
    </location>
</feature>
<feature type="compositionally biased region" description="Basic and acidic residues" evidence="2">
    <location>
        <begin position="417"/>
        <end position="430"/>
    </location>
</feature>